<keyword evidence="1" id="KW-0732">Signal</keyword>
<feature type="domain" description="Putative beta-lactamase-inhibitor-like PepSY-like" evidence="2">
    <location>
        <begin position="61"/>
        <end position="142"/>
    </location>
</feature>
<dbReference type="RefSeq" id="WP_008991395.1">
    <property type="nucleotide sequence ID" value="NZ_AMSG01000008.1"/>
</dbReference>
<protein>
    <recommendedName>
        <fullName evidence="2">Putative beta-lactamase-inhibitor-like PepSY-like domain-containing protein</fullName>
    </recommendedName>
</protein>
<feature type="signal peptide" evidence="1">
    <location>
        <begin position="1"/>
        <end position="20"/>
    </location>
</feature>
<dbReference type="Proteomes" id="UP000007364">
    <property type="component" value="Unassembled WGS sequence"/>
</dbReference>
<dbReference type="AlphaFoldDB" id="K2P2U7"/>
<evidence type="ECO:0000256" key="1">
    <source>
        <dbReference type="SAM" id="SignalP"/>
    </source>
</evidence>
<feature type="domain" description="Putative beta-lactamase-inhibitor-like PepSY-like" evidence="2">
    <location>
        <begin position="26"/>
        <end position="51"/>
    </location>
</feature>
<name>K2P2U7_9FLAO</name>
<dbReference type="InterPro" id="IPR021533">
    <property type="entry name" value="PepSY-like"/>
</dbReference>
<dbReference type="EMBL" id="AMSG01000008">
    <property type="protein sequence ID" value="EKF55333.1"/>
    <property type="molecule type" value="Genomic_DNA"/>
</dbReference>
<sequence length="145" mass="16345">MKKAILTGVLSVFTFGFLLAQTGIEELPESAKEYIEQKFPSENITFVEKDKDLMPWNNDDMYEVHFSSGLEIVFNKDGEVTEIEAAKNQSIPVEALPSTIVSYVQDNYEAAGIKSWDVDGKDQDVELINGVDLEFDKKGKFLRVD</sequence>
<dbReference type="OrthoDB" id="710080at2"/>
<proteinExistence type="predicted"/>
<dbReference type="eggNOG" id="COG3212">
    <property type="taxonomic scope" value="Bacteria"/>
</dbReference>
<reference evidence="3 4" key="1">
    <citation type="journal article" date="2012" name="J. Bacteriol.">
        <title>Genome Sequence of Galbibacter marinum Type Strain ck-I2-15.</title>
        <authorList>
            <person name="Lai Q."/>
            <person name="Li C."/>
            <person name="Shao Z."/>
        </authorList>
    </citation>
    <scope>NUCLEOTIDE SEQUENCE [LARGE SCALE GENOMIC DNA]</scope>
    <source>
        <strain evidence="4">ck-I2-15</strain>
    </source>
</reference>
<gene>
    <name evidence="3" type="ORF">I215_07701</name>
</gene>
<evidence type="ECO:0000313" key="4">
    <source>
        <dbReference type="Proteomes" id="UP000007364"/>
    </source>
</evidence>
<evidence type="ECO:0000259" key="2">
    <source>
        <dbReference type="Pfam" id="PF11396"/>
    </source>
</evidence>
<comment type="caution">
    <text evidence="3">The sequence shown here is derived from an EMBL/GenBank/DDBJ whole genome shotgun (WGS) entry which is preliminary data.</text>
</comment>
<accession>K2P2U7</accession>
<evidence type="ECO:0000313" key="3">
    <source>
        <dbReference type="EMBL" id="EKF55333.1"/>
    </source>
</evidence>
<feature type="chain" id="PRO_5003862642" description="Putative beta-lactamase-inhibitor-like PepSY-like domain-containing protein" evidence="1">
    <location>
        <begin position="21"/>
        <end position="145"/>
    </location>
</feature>
<organism evidence="3 4">
    <name type="scientific">Galbibacter marinus</name>
    <dbReference type="NCBI Taxonomy" id="555500"/>
    <lineage>
        <taxon>Bacteria</taxon>
        <taxon>Pseudomonadati</taxon>
        <taxon>Bacteroidota</taxon>
        <taxon>Flavobacteriia</taxon>
        <taxon>Flavobacteriales</taxon>
        <taxon>Flavobacteriaceae</taxon>
        <taxon>Galbibacter</taxon>
    </lineage>
</organism>
<dbReference type="Gene3D" id="3.40.1420.30">
    <property type="match status" value="1"/>
</dbReference>
<dbReference type="STRING" id="555500.I215_07701"/>
<dbReference type="Pfam" id="PF11396">
    <property type="entry name" value="PepSY_like"/>
    <property type="match status" value="2"/>
</dbReference>
<keyword evidence="4" id="KW-1185">Reference proteome</keyword>
<dbReference type="SUPFAM" id="SSF160574">
    <property type="entry name" value="BT0923-like"/>
    <property type="match status" value="1"/>
</dbReference>